<dbReference type="PANTHER" id="PTHR19359">
    <property type="entry name" value="CYTOCHROME B5"/>
    <property type="match status" value="1"/>
</dbReference>
<dbReference type="GO" id="GO:0046872">
    <property type="term" value="F:metal ion binding"/>
    <property type="evidence" value="ECO:0007669"/>
    <property type="project" value="UniProtKB-UniRule"/>
</dbReference>
<evidence type="ECO:0000256" key="9">
    <source>
        <dbReference type="ARBA" id="ARBA00023004"/>
    </source>
</evidence>
<keyword evidence="2" id="KW-0813">Transport</keyword>
<evidence type="ECO:0000256" key="6">
    <source>
        <dbReference type="ARBA" id="ARBA00022824"/>
    </source>
</evidence>
<dbReference type="PROSITE" id="PS00191">
    <property type="entry name" value="CYTOCHROME_B5_1"/>
    <property type="match status" value="1"/>
</dbReference>
<evidence type="ECO:0000259" key="14">
    <source>
        <dbReference type="PROSITE" id="PS50255"/>
    </source>
</evidence>
<dbReference type="InterPro" id="IPR036400">
    <property type="entry name" value="Cyt_B5-like_heme/steroid_sf"/>
</dbReference>
<sequence>MSKVFTAEEVAQHNTRDDLYIIYKGKVYNCSEYLDEHPGGEEVIMDCAGTDATEPFEDIGHSEDAHEILANLEVGELKGGVPAKPVVSAASSSSWALGVAQRHSREPDLSLSACTYKSLGFYSSRSGGYPDMSAEARWLNHFETTIGQTQSTRYGPYSEQPPSYMSSDHGHAVTAVCEFSRNV</sequence>
<feature type="domain" description="Cytochrome b5 heme-binding" evidence="14">
    <location>
        <begin position="2"/>
        <end position="78"/>
    </location>
</feature>
<evidence type="ECO:0000256" key="13">
    <source>
        <dbReference type="RuleBase" id="RU362121"/>
    </source>
</evidence>
<dbReference type="Pfam" id="PF00173">
    <property type="entry name" value="Cyt-b5"/>
    <property type="match status" value="1"/>
</dbReference>
<keyword evidence="10" id="KW-0472">Membrane</keyword>
<keyword evidence="7" id="KW-0492">Microsome</keyword>
<dbReference type="EMBL" id="JAHLUX010000009">
    <property type="protein sequence ID" value="KAG7816981.1"/>
    <property type="molecule type" value="Genomic_DNA"/>
</dbReference>
<accession>A0AAN6DCY9</accession>
<name>A0AAN6DCY9_PICAN</name>
<dbReference type="RefSeq" id="XP_043058512.1">
    <property type="nucleotide sequence ID" value="XM_043205144.1"/>
</dbReference>
<reference evidence="15" key="1">
    <citation type="journal article" date="2021" name="G3 (Bethesda)">
        <title>Genomic diversity, chromosomal rearrangements, and interspecies hybridization in the ogataea polymorpha species complex.</title>
        <authorList>
            <person name="Hanson S.J."/>
            <person name="Cinneide E.O."/>
            <person name="Salzberg L.I."/>
            <person name="Wolfe K.H."/>
            <person name="McGowan J."/>
            <person name="Fitzpatrick D.A."/>
            <person name="Matlin K."/>
        </authorList>
    </citation>
    <scope>NUCLEOTIDE SEQUENCE</scope>
    <source>
        <strain evidence="15">61-244</strain>
    </source>
</reference>
<comment type="caution">
    <text evidence="15">The sequence shown here is derived from an EMBL/GenBank/DDBJ whole genome shotgun (WGS) entry which is preliminary data.</text>
</comment>
<evidence type="ECO:0000256" key="3">
    <source>
        <dbReference type="ARBA" id="ARBA00022617"/>
    </source>
</evidence>
<dbReference type="GeneID" id="66128496"/>
<evidence type="ECO:0000256" key="4">
    <source>
        <dbReference type="ARBA" id="ARBA00022692"/>
    </source>
</evidence>
<dbReference type="SUPFAM" id="SSF55856">
    <property type="entry name" value="Cytochrome b5-like heme/steroid binding domain"/>
    <property type="match status" value="1"/>
</dbReference>
<dbReference type="InterPro" id="IPR050668">
    <property type="entry name" value="Cytochrome_b5"/>
</dbReference>
<evidence type="ECO:0000313" key="15">
    <source>
        <dbReference type="EMBL" id="KAG7816981.1"/>
    </source>
</evidence>
<keyword evidence="8" id="KW-0249">Electron transport</keyword>
<dbReference type="InterPro" id="IPR001199">
    <property type="entry name" value="Cyt_B5-like_heme/steroid-bd"/>
</dbReference>
<evidence type="ECO:0000313" key="16">
    <source>
        <dbReference type="Proteomes" id="UP001196530"/>
    </source>
</evidence>
<evidence type="ECO:0000256" key="1">
    <source>
        <dbReference type="ARBA" id="ARBA00004131"/>
    </source>
</evidence>
<gene>
    <name evidence="15" type="ORF">KL928_004445</name>
</gene>
<keyword evidence="3 13" id="KW-0349">Heme</keyword>
<evidence type="ECO:0000256" key="11">
    <source>
        <dbReference type="ARBA" id="ARBA00037877"/>
    </source>
</evidence>
<evidence type="ECO:0000256" key="10">
    <source>
        <dbReference type="ARBA" id="ARBA00023136"/>
    </source>
</evidence>
<evidence type="ECO:0000256" key="12">
    <source>
        <dbReference type="ARBA" id="ARBA00038168"/>
    </source>
</evidence>
<keyword evidence="5 13" id="KW-0479">Metal-binding</keyword>
<dbReference type="GO" id="GO:0020037">
    <property type="term" value="F:heme binding"/>
    <property type="evidence" value="ECO:0007669"/>
    <property type="project" value="UniProtKB-UniRule"/>
</dbReference>
<dbReference type="PROSITE" id="PS50255">
    <property type="entry name" value="CYTOCHROME_B5_2"/>
    <property type="match status" value="1"/>
</dbReference>
<keyword evidence="9 13" id="KW-0408">Iron</keyword>
<dbReference type="FunFam" id="3.10.120.10:FF:000002">
    <property type="entry name" value="Cytochrome b5 type B"/>
    <property type="match status" value="1"/>
</dbReference>
<proteinExistence type="inferred from homology"/>
<dbReference type="AlphaFoldDB" id="A0AAN6DCY9"/>
<dbReference type="Gene3D" id="3.10.120.10">
    <property type="entry name" value="Cytochrome b5-like heme/steroid binding domain"/>
    <property type="match status" value="1"/>
</dbReference>
<keyword evidence="4" id="KW-0812">Transmembrane</keyword>
<dbReference type="SMART" id="SM01117">
    <property type="entry name" value="Cyt-b5"/>
    <property type="match status" value="1"/>
</dbReference>
<evidence type="ECO:0000256" key="2">
    <source>
        <dbReference type="ARBA" id="ARBA00022448"/>
    </source>
</evidence>
<keyword evidence="6" id="KW-0256">Endoplasmic reticulum</keyword>
<dbReference type="PANTHER" id="PTHR19359:SF150">
    <property type="entry name" value="CYTOCHROME B5"/>
    <property type="match status" value="1"/>
</dbReference>
<dbReference type="InterPro" id="IPR018506">
    <property type="entry name" value="Cyt_B5_heme-BS"/>
</dbReference>
<organism evidence="15 16">
    <name type="scientific">Pichia angusta</name>
    <name type="common">Yeast</name>
    <name type="synonym">Hansenula polymorpha</name>
    <dbReference type="NCBI Taxonomy" id="870730"/>
    <lineage>
        <taxon>Eukaryota</taxon>
        <taxon>Fungi</taxon>
        <taxon>Dikarya</taxon>
        <taxon>Ascomycota</taxon>
        <taxon>Saccharomycotina</taxon>
        <taxon>Pichiomycetes</taxon>
        <taxon>Pichiales</taxon>
        <taxon>Pichiaceae</taxon>
        <taxon>Ogataea</taxon>
    </lineage>
</organism>
<evidence type="ECO:0000256" key="8">
    <source>
        <dbReference type="ARBA" id="ARBA00022982"/>
    </source>
</evidence>
<dbReference type="GO" id="GO:0005789">
    <property type="term" value="C:endoplasmic reticulum membrane"/>
    <property type="evidence" value="ECO:0007669"/>
    <property type="project" value="UniProtKB-SubCell"/>
</dbReference>
<evidence type="ECO:0000256" key="7">
    <source>
        <dbReference type="ARBA" id="ARBA00022848"/>
    </source>
</evidence>
<dbReference type="PRINTS" id="PR00363">
    <property type="entry name" value="CYTOCHROMEB5"/>
</dbReference>
<protein>
    <recommendedName>
        <fullName evidence="14">Cytochrome b5 heme-binding domain-containing protein</fullName>
    </recommendedName>
</protein>
<evidence type="ECO:0000256" key="5">
    <source>
        <dbReference type="ARBA" id="ARBA00022723"/>
    </source>
</evidence>
<dbReference type="Proteomes" id="UP001196530">
    <property type="component" value="Unassembled WGS sequence"/>
</dbReference>
<comment type="similarity">
    <text evidence="12 13">Belongs to the cytochrome b5 family.</text>
</comment>
<comment type="subcellular location">
    <subcellularLocation>
        <location evidence="1">Endoplasmic reticulum membrane</location>
        <topology evidence="1">Single-pass membrane protein</topology>
        <orientation evidence="1">Cytoplasmic side</orientation>
    </subcellularLocation>
    <subcellularLocation>
        <location evidence="11">Microsome membrane</location>
        <topology evidence="11">Single-pass membrane protein</topology>
        <orientation evidence="11">Cytoplasmic side</orientation>
    </subcellularLocation>
</comment>